<comment type="subcellular location">
    <subcellularLocation>
        <location evidence="1">Periplasm</location>
    </subcellularLocation>
</comment>
<dbReference type="Proteomes" id="UP001234343">
    <property type="component" value="Unassembled WGS sequence"/>
</dbReference>
<evidence type="ECO:0000256" key="4">
    <source>
        <dbReference type="ARBA" id="ARBA00022764"/>
    </source>
</evidence>
<evidence type="ECO:0000313" key="6">
    <source>
        <dbReference type="EMBL" id="MDM7861607.1"/>
    </source>
</evidence>
<reference evidence="6 7" key="1">
    <citation type="submission" date="2023-06" db="EMBL/GenBank/DDBJ databases">
        <title>Alteromonas sp. ASW11-36 isolated from intertidal sand.</title>
        <authorList>
            <person name="Li Y."/>
        </authorList>
    </citation>
    <scope>NUCLEOTIDE SEQUENCE [LARGE SCALE GENOMIC DNA]</scope>
    <source>
        <strain evidence="6 7">ASW11-36</strain>
    </source>
</reference>
<comment type="caution">
    <text evidence="6">The sequence shown here is derived from an EMBL/GenBank/DDBJ whole genome shotgun (WGS) entry which is preliminary data.</text>
</comment>
<protein>
    <submittedName>
        <fullName evidence="6">Spy/CpxP family protein refolding chaperone</fullName>
    </submittedName>
</protein>
<dbReference type="InterPro" id="IPR052211">
    <property type="entry name" value="Cpx_auxiliary_protein"/>
</dbReference>
<evidence type="ECO:0000313" key="7">
    <source>
        <dbReference type="Proteomes" id="UP001234343"/>
    </source>
</evidence>
<keyword evidence="3 5" id="KW-0732">Signal</keyword>
<gene>
    <name evidence="6" type="ORF">QTP81_13485</name>
</gene>
<dbReference type="PANTHER" id="PTHR38102:SF1">
    <property type="entry name" value="PERIPLASMIC CHAPERONE SPY"/>
    <property type="match status" value="1"/>
</dbReference>
<dbReference type="EMBL" id="JAUCBP010000011">
    <property type="protein sequence ID" value="MDM7861607.1"/>
    <property type="molecule type" value="Genomic_DNA"/>
</dbReference>
<accession>A0ABT7SZJ1</accession>
<evidence type="ECO:0000256" key="3">
    <source>
        <dbReference type="ARBA" id="ARBA00022729"/>
    </source>
</evidence>
<name>A0ABT7SZJ1_9ALTE</name>
<dbReference type="PANTHER" id="PTHR38102">
    <property type="entry name" value="PERIPLASMIC CHAPERONE SPY"/>
    <property type="match status" value="1"/>
</dbReference>
<feature type="signal peptide" evidence="5">
    <location>
        <begin position="1"/>
        <end position="22"/>
    </location>
</feature>
<comment type="similarity">
    <text evidence="2">Belongs to the CpxP/Spy family.</text>
</comment>
<evidence type="ECO:0000256" key="2">
    <source>
        <dbReference type="ARBA" id="ARBA00008441"/>
    </source>
</evidence>
<dbReference type="Pfam" id="PF07813">
    <property type="entry name" value="LTXXQ"/>
    <property type="match status" value="2"/>
</dbReference>
<organism evidence="6 7">
    <name type="scientific">Alteromonas arenosi</name>
    <dbReference type="NCBI Taxonomy" id="3055817"/>
    <lineage>
        <taxon>Bacteria</taxon>
        <taxon>Pseudomonadati</taxon>
        <taxon>Pseudomonadota</taxon>
        <taxon>Gammaproteobacteria</taxon>
        <taxon>Alteromonadales</taxon>
        <taxon>Alteromonadaceae</taxon>
        <taxon>Alteromonas/Salinimonas group</taxon>
        <taxon>Alteromonas</taxon>
    </lineage>
</organism>
<dbReference type="InterPro" id="IPR012899">
    <property type="entry name" value="LTXXQ"/>
</dbReference>
<dbReference type="RefSeq" id="WP_289366241.1">
    <property type="nucleotide sequence ID" value="NZ_JAUCBP010000011.1"/>
</dbReference>
<keyword evidence="7" id="KW-1185">Reference proteome</keyword>
<keyword evidence="4" id="KW-0574">Periplasm</keyword>
<sequence>MKKLVLSAIGVALSIQLATATAAPRHEPAMVKALQQLSLSEQQQQQINQIIGARRADVDIFATDGRELRREMKTLVQADVWDQSAIERALLARAELHQSRKLEQAQTRHQVWNVLSAEQQAQMLALIDERGPRNRDRGQLRERLWERISDRLALTDAQYEAISTIRSDFADQRELSKARMTEFRQAEQALIRTSEFDIAAWQDLYTQYQSVKLQQGVAKAYMHHQVLQVLTPEQREKLNQAERKIRQRMHGRGA</sequence>
<proteinExistence type="inferred from homology"/>
<evidence type="ECO:0000256" key="1">
    <source>
        <dbReference type="ARBA" id="ARBA00004418"/>
    </source>
</evidence>
<dbReference type="Gene3D" id="1.20.120.1490">
    <property type="match status" value="2"/>
</dbReference>
<evidence type="ECO:0000256" key="5">
    <source>
        <dbReference type="SAM" id="SignalP"/>
    </source>
</evidence>
<feature type="chain" id="PRO_5045251199" evidence="5">
    <location>
        <begin position="23"/>
        <end position="254"/>
    </location>
</feature>